<dbReference type="OrthoDB" id="7821947at2"/>
<dbReference type="CDD" id="cd00161">
    <property type="entry name" value="beta-trefoil_Ricin-like"/>
    <property type="match status" value="1"/>
</dbReference>
<gene>
    <name evidence="4" type="ORF">NS226_18630</name>
</gene>
<feature type="region of interest" description="Disordered" evidence="2">
    <location>
        <begin position="984"/>
        <end position="1030"/>
    </location>
</feature>
<dbReference type="Proteomes" id="UP000078272">
    <property type="component" value="Unassembled WGS sequence"/>
</dbReference>
<dbReference type="SMART" id="SM00706">
    <property type="entry name" value="TECPR"/>
    <property type="match status" value="3"/>
</dbReference>
<dbReference type="Pfam" id="PF07250">
    <property type="entry name" value="Glyoxal_oxid_N"/>
    <property type="match status" value="1"/>
</dbReference>
<dbReference type="CDD" id="cd02851">
    <property type="entry name" value="E_set_GO_C"/>
    <property type="match status" value="1"/>
</dbReference>
<evidence type="ECO:0000256" key="1">
    <source>
        <dbReference type="ARBA" id="ARBA00022729"/>
    </source>
</evidence>
<evidence type="ECO:0000259" key="3">
    <source>
        <dbReference type="SMART" id="SM00458"/>
    </source>
</evidence>
<dbReference type="InterPro" id="IPR011043">
    <property type="entry name" value="Gal_Oxase/kelch_b-propeller"/>
</dbReference>
<keyword evidence="1" id="KW-0732">Signal</keyword>
<dbReference type="Pfam" id="PF19193">
    <property type="entry name" value="Tectonin"/>
    <property type="match status" value="1"/>
</dbReference>
<dbReference type="SUPFAM" id="SSF63829">
    <property type="entry name" value="Calcium-dependent phosphotriesterase"/>
    <property type="match status" value="1"/>
</dbReference>
<dbReference type="InterPro" id="IPR037293">
    <property type="entry name" value="Gal_Oxidase_central_sf"/>
</dbReference>
<dbReference type="InterPro" id="IPR006652">
    <property type="entry name" value="Kelch_1"/>
</dbReference>
<dbReference type="InterPro" id="IPR015202">
    <property type="entry name" value="GO-like_E_set"/>
</dbReference>
<dbReference type="InterPro" id="IPR014756">
    <property type="entry name" value="Ig_E-set"/>
</dbReference>
<dbReference type="PANTHER" id="PTHR32208:SF21">
    <property type="entry name" value="LOW QUALITY PROTEIN: ALDEHYDE OXIDASE GLOX-LIKE"/>
    <property type="match status" value="1"/>
</dbReference>
<sequence length="1079" mass="113964">MVASMARSFLPAAPNIGWRREALLATAAIALALGCASPVLAGAPNMEGRWSDVSAWPRIPIHSALTPDGKVVTFGATPQNNQGGLDIDIWDPKLGLGDDAHVTLPNSINVDSFCTGQVIEAWSGELLMVGGSNNADDDNTYKTSSFSYKTRALTALQRVAYPRWYATTTTLPDGRIIVNGGVKPYSNSADASTTAELFTPGQGWRALTGTTQARQGADDHERRYWYPRVFPTANNKIFVLAGKIMYRIGYDGNGSFGDVQPFDGPNWGGTASTVLFAPNKILQFGGGITFNEDQSAPAGSRNASIIDFSTFPYKVSDTGQMAYGRHWVTGTVLPTGEVLATGGAEGNNTLQNVAYAAEIWNPQSGQWRTGASMKVPRLYHSTALLLPDGRVLVGGGGAPGPVTGNNVEVYSPPYLFGADGNLAVRPVISSEPGTVRLGQTIQVSATGNRPIARFTMVKTGAVTHSFNTDQRFLEVPFTKSGDGYALTLTGNALEATPGYYMLFALDDQGVPSIGKMMRLPSPTADNGDTPPPAQNGETGGLGPVVADTGGNAGNAGGTNAGGAAIPADGNATPLIASHSNLCLSVQGGGDTEGAQVLQETCNGSAIQKWTWKQADGGYTLVNSQSNKCLDVYNFKTDDGAALVQWGCWGGDNQIWKPTQTAQGLTLMSKQTGKCVDVAGVSMQSGAQVFQWTCNGQANQTWTTGTAGNGNGNTGGGATSGDVTANAPTQWTQIGTQGAKIASAADGTTLTVNSGDGTVWRYQSDNNWVALNGQAMKEVAAGGANRIYGIGTDSAIYRWTGTAWTRVGGWGRTISAASDGTVVITNDKNEIWRKNADDFNDGWTRVNGTSAKVVAIAANRFWSMGADGKVYRYDGIGNWNKVGVTISDIAASADGSISVVNTTTREIWRKTTDDNNGTWTKAMGKGLQLAAPAPAGSWWSAPTAVSTASPRTAERAILDTAPARPKRSRPAHRFMGVSKVCSTPLDRLRGQNRPSLASRRNRGRTSSGRSTGACCHRTSLPADTIPRPPSARWVRPRFSNRAKDERGKVAFASHRIVRTSRGYGRSGCGLEEDARRRCDA</sequence>
<name>A0A175R6B5_9HYPH</name>
<dbReference type="SUPFAM" id="SSF50370">
    <property type="entry name" value="Ricin B-like lectins"/>
    <property type="match status" value="1"/>
</dbReference>
<organism evidence="4 5">
    <name type="scientific">Aureimonas ureilytica</name>
    <dbReference type="NCBI Taxonomy" id="401562"/>
    <lineage>
        <taxon>Bacteria</taxon>
        <taxon>Pseudomonadati</taxon>
        <taxon>Pseudomonadota</taxon>
        <taxon>Alphaproteobacteria</taxon>
        <taxon>Hyphomicrobiales</taxon>
        <taxon>Aurantimonadaceae</taxon>
        <taxon>Aureimonas</taxon>
    </lineage>
</organism>
<reference evidence="4 5" key="1">
    <citation type="journal article" date="2016" name="Front. Microbiol.">
        <title>Genomic Resource of Rice Seed Associated Bacteria.</title>
        <authorList>
            <person name="Midha S."/>
            <person name="Bansal K."/>
            <person name="Sharma S."/>
            <person name="Kumar N."/>
            <person name="Patil P.P."/>
            <person name="Chaudhry V."/>
            <person name="Patil P.B."/>
        </authorList>
    </citation>
    <scope>NUCLEOTIDE SEQUENCE [LARGE SCALE GENOMIC DNA]</scope>
    <source>
        <strain evidence="4 5">NS226</strain>
    </source>
</reference>
<dbReference type="PROSITE" id="PS50231">
    <property type="entry name" value="RICIN_B_LECTIN"/>
    <property type="match status" value="1"/>
</dbReference>
<feature type="domain" description="Ricin B lectin" evidence="3">
    <location>
        <begin position="570"/>
        <end position="704"/>
    </location>
</feature>
<evidence type="ECO:0000313" key="4">
    <source>
        <dbReference type="EMBL" id="KTQ85907.1"/>
    </source>
</evidence>
<dbReference type="Gene3D" id="2.130.10.80">
    <property type="entry name" value="Galactose oxidase/kelch, beta-propeller"/>
    <property type="match status" value="1"/>
</dbReference>
<proteinExistence type="predicted"/>
<dbReference type="InterPro" id="IPR000772">
    <property type="entry name" value="Ricin_B_lectin"/>
</dbReference>
<dbReference type="InterPro" id="IPR009880">
    <property type="entry name" value="Glyoxal_oxidase_N"/>
</dbReference>
<dbReference type="AlphaFoldDB" id="A0A175R6B5"/>
<dbReference type="SUPFAM" id="SSF50965">
    <property type="entry name" value="Galactose oxidase, central domain"/>
    <property type="match status" value="1"/>
</dbReference>
<dbReference type="SUPFAM" id="SSF81296">
    <property type="entry name" value="E set domains"/>
    <property type="match status" value="1"/>
</dbReference>
<dbReference type="Gene3D" id="2.80.10.50">
    <property type="match status" value="3"/>
</dbReference>
<feature type="region of interest" description="Disordered" evidence="2">
    <location>
        <begin position="520"/>
        <end position="540"/>
    </location>
</feature>
<dbReference type="Gene3D" id="2.60.40.10">
    <property type="entry name" value="Immunoglobulins"/>
    <property type="match status" value="1"/>
</dbReference>
<accession>A0A175R6B5</accession>
<dbReference type="InterPro" id="IPR035992">
    <property type="entry name" value="Ricin_B-like_lectins"/>
</dbReference>
<dbReference type="InterPro" id="IPR006624">
    <property type="entry name" value="Beta-propeller_rpt_TECPR"/>
</dbReference>
<evidence type="ECO:0000313" key="5">
    <source>
        <dbReference type="Proteomes" id="UP000078272"/>
    </source>
</evidence>
<dbReference type="SMART" id="SM00612">
    <property type="entry name" value="Kelch"/>
    <property type="match status" value="2"/>
</dbReference>
<dbReference type="STRING" id="401562.NS365_14775"/>
<evidence type="ECO:0000256" key="2">
    <source>
        <dbReference type="SAM" id="MobiDB-lite"/>
    </source>
</evidence>
<protein>
    <recommendedName>
        <fullName evidence="3">Ricin B lectin domain-containing protein</fullName>
    </recommendedName>
</protein>
<dbReference type="InterPro" id="IPR013783">
    <property type="entry name" value="Ig-like_fold"/>
</dbReference>
<dbReference type="PATRIC" id="fig|401562.3.peg.3830"/>
<dbReference type="Pfam" id="PF00652">
    <property type="entry name" value="Ricin_B_lectin"/>
    <property type="match status" value="1"/>
</dbReference>
<comment type="caution">
    <text evidence="4">The sequence shown here is derived from an EMBL/GenBank/DDBJ whole genome shotgun (WGS) entry which is preliminary data.</text>
</comment>
<dbReference type="SMART" id="SM00458">
    <property type="entry name" value="RICIN"/>
    <property type="match status" value="1"/>
</dbReference>
<dbReference type="PROSITE" id="PS51257">
    <property type="entry name" value="PROKAR_LIPOPROTEIN"/>
    <property type="match status" value="1"/>
</dbReference>
<dbReference type="PANTHER" id="PTHR32208">
    <property type="entry name" value="SECRETED PROTEIN-RELATED"/>
    <property type="match status" value="1"/>
</dbReference>
<dbReference type="EMBL" id="LDPZ01000052">
    <property type="protein sequence ID" value="KTQ85907.1"/>
    <property type="molecule type" value="Genomic_DNA"/>
</dbReference>
<dbReference type="Pfam" id="PF09118">
    <property type="entry name" value="GO-like_E_set"/>
    <property type="match status" value="1"/>
</dbReference>